<keyword evidence="2" id="KW-1185">Reference proteome</keyword>
<organism evidence="1 2">
    <name type="scientific">Ottowia thiooxydans</name>
    <dbReference type="NCBI Taxonomy" id="219182"/>
    <lineage>
        <taxon>Bacteria</taxon>
        <taxon>Pseudomonadati</taxon>
        <taxon>Pseudomonadota</taxon>
        <taxon>Betaproteobacteria</taxon>
        <taxon>Burkholderiales</taxon>
        <taxon>Comamonadaceae</taxon>
        <taxon>Ottowia</taxon>
    </lineage>
</organism>
<sequence>MTPIKVFIFIKASKKALLFAFRFNVNDEHSLAKRGITLGMVEVHIARRRLEMGRRFDHILQLSPVVGPSGSSALSRLPS</sequence>
<name>A0ABV2QAQ9_9BURK</name>
<evidence type="ECO:0000313" key="2">
    <source>
        <dbReference type="Proteomes" id="UP001549320"/>
    </source>
</evidence>
<dbReference type="EMBL" id="JBEPSH010000006">
    <property type="protein sequence ID" value="MET4578114.1"/>
    <property type="molecule type" value="Genomic_DNA"/>
</dbReference>
<evidence type="ECO:0000313" key="1">
    <source>
        <dbReference type="EMBL" id="MET4578114.1"/>
    </source>
</evidence>
<gene>
    <name evidence="1" type="ORF">ABIE13_003230</name>
</gene>
<reference evidence="1 2" key="1">
    <citation type="submission" date="2024-06" db="EMBL/GenBank/DDBJ databases">
        <title>Sorghum-associated microbial communities from plants grown in Nebraska, USA.</title>
        <authorList>
            <person name="Schachtman D."/>
        </authorList>
    </citation>
    <scope>NUCLEOTIDE SEQUENCE [LARGE SCALE GENOMIC DNA]</scope>
    <source>
        <strain evidence="1 2">2709</strain>
    </source>
</reference>
<comment type="caution">
    <text evidence="1">The sequence shown here is derived from an EMBL/GenBank/DDBJ whole genome shotgun (WGS) entry which is preliminary data.</text>
</comment>
<dbReference type="Proteomes" id="UP001549320">
    <property type="component" value="Unassembled WGS sequence"/>
</dbReference>
<protein>
    <submittedName>
        <fullName evidence="1">Uncharacterized protein</fullName>
    </submittedName>
</protein>
<proteinExistence type="predicted"/>
<accession>A0ABV2QAQ9</accession>